<sequence>MAEKKKKRPPLTRACTEVNENTLKALGQCRHPSLYKKNHTKPASGPESAVTSGLRRIERARSSVKGPRPGMNDPYMDLGPSNLSRHRSCPHLLDEDDSGDGGGVDGGAGIKVDIEEYRRPFDSLDEDHKQQIGFTTALAPDRTSAAAAARREFGMGRDPFYSNQKVSDTYGDWPGDDHGRQRENKKPFGEPPFSAKVHSSSSCMSPTEGMFRFDRISTSVSDHFSDIDEPDSDLLLEERVSDSEDVEVSSGREGDSKCNQWLQGLQLSQTDRLKSRSHLRLPPV</sequence>
<feature type="region of interest" description="Disordered" evidence="1">
    <location>
        <begin position="29"/>
        <end position="109"/>
    </location>
</feature>
<reference evidence="2" key="1">
    <citation type="submission" date="2021-01" db="EMBL/GenBank/DDBJ databases">
        <authorList>
            <person name="Li R."/>
            <person name="Bekaert M."/>
        </authorList>
    </citation>
    <scope>NUCLEOTIDE SEQUENCE</scope>
    <source>
        <strain evidence="2">Farmed</strain>
    </source>
</reference>
<proteinExistence type="predicted"/>
<accession>A0A812D436</accession>
<dbReference type="EMBL" id="CAHIKZ030002368">
    <property type="protein sequence ID" value="CAE1285919.1"/>
    <property type="molecule type" value="Genomic_DNA"/>
</dbReference>
<name>A0A812D436_ACAPH</name>
<evidence type="ECO:0000313" key="3">
    <source>
        <dbReference type="Proteomes" id="UP000597762"/>
    </source>
</evidence>
<feature type="compositionally biased region" description="Gly residues" evidence="1">
    <location>
        <begin position="100"/>
        <end position="109"/>
    </location>
</feature>
<organism evidence="2 3">
    <name type="scientific">Acanthosepion pharaonis</name>
    <name type="common">Pharaoh cuttlefish</name>
    <name type="synonym">Sepia pharaonis</name>
    <dbReference type="NCBI Taxonomy" id="158019"/>
    <lineage>
        <taxon>Eukaryota</taxon>
        <taxon>Metazoa</taxon>
        <taxon>Spiralia</taxon>
        <taxon>Lophotrochozoa</taxon>
        <taxon>Mollusca</taxon>
        <taxon>Cephalopoda</taxon>
        <taxon>Coleoidea</taxon>
        <taxon>Decapodiformes</taxon>
        <taxon>Sepiida</taxon>
        <taxon>Sepiina</taxon>
        <taxon>Sepiidae</taxon>
        <taxon>Acanthosepion</taxon>
    </lineage>
</organism>
<dbReference type="AlphaFoldDB" id="A0A812D436"/>
<protein>
    <submittedName>
        <fullName evidence="2">Uncharacterized protein</fullName>
    </submittedName>
</protein>
<evidence type="ECO:0000313" key="2">
    <source>
        <dbReference type="EMBL" id="CAE1285919.1"/>
    </source>
</evidence>
<evidence type="ECO:0000256" key="1">
    <source>
        <dbReference type="SAM" id="MobiDB-lite"/>
    </source>
</evidence>
<feature type="compositionally biased region" description="Basic and acidic residues" evidence="1">
    <location>
        <begin position="175"/>
        <end position="188"/>
    </location>
</feature>
<comment type="caution">
    <text evidence="2">The sequence shown here is derived from an EMBL/GenBank/DDBJ whole genome shotgun (WGS) entry which is preliminary data.</text>
</comment>
<gene>
    <name evidence="2" type="ORF">SPHA_45695</name>
</gene>
<dbReference type="Proteomes" id="UP000597762">
    <property type="component" value="Unassembled WGS sequence"/>
</dbReference>
<keyword evidence="3" id="KW-1185">Reference proteome</keyword>
<dbReference type="OrthoDB" id="6102198at2759"/>
<feature type="region of interest" description="Disordered" evidence="1">
    <location>
        <begin position="156"/>
        <end position="205"/>
    </location>
</feature>
<feature type="region of interest" description="Disordered" evidence="1">
    <location>
        <begin position="222"/>
        <end position="265"/>
    </location>
</feature>